<keyword evidence="3" id="KW-0078">Bacteriocin</keyword>
<dbReference type="NCBIfam" id="TIGR01847">
    <property type="entry name" value="bacteriocin_sig"/>
    <property type="match status" value="1"/>
</dbReference>
<evidence type="ECO:0008006" key="6">
    <source>
        <dbReference type="Google" id="ProtNLM"/>
    </source>
</evidence>
<gene>
    <name evidence="4" type="ORF">BN146_01930</name>
</gene>
<dbReference type="GO" id="GO:0042742">
    <property type="term" value="P:defense response to bacterium"/>
    <property type="evidence" value="ECO:0007669"/>
    <property type="project" value="UniProtKB-KW"/>
</dbReference>
<evidence type="ECO:0000256" key="2">
    <source>
        <dbReference type="ARBA" id="ARBA00023022"/>
    </source>
</evidence>
<organism evidence="4 5">
    <name type="scientific">Lactobacillus equicursoris 66c</name>
    <dbReference type="NCBI Taxonomy" id="872326"/>
    <lineage>
        <taxon>Bacteria</taxon>
        <taxon>Bacillati</taxon>
        <taxon>Bacillota</taxon>
        <taxon>Bacilli</taxon>
        <taxon>Lactobacillales</taxon>
        <taxon>Lactobacillaceae</taxon>
        <taxon>Lactobacillus</taxon>
    </lineage>
</organism>
<reference evidence="4 5" key="1">
    <citation type="submission" date="2012-08" db="EMBL/GenBank/DDBJ databases">
        <title>Draft Genome Sequences of Lactobacillus equicursoris CIP 110162T, isolated from thoroughbred racehorse feces and Lactobacillus sp. CRBIP 24.137 isolated from urine of human.</title>
        <authorList>
            <person name="Cousin S."/>
            <person name="Loux V."/>
            <person name="Ma L."/>
            <person name="Creno S."/>
            <person name="Clermont D."/>
            <person name="Bizet C."/>
            <person name="Bouchier C."/>
        </authorList>
    </citation>
    <scope>NUCLEOTIDE SEQUENCE [LARGE SCALE GENOMIC DNA]</scope>
    <source>
        <strain evidence="4 5">66c</strain>
    </source>
</reference>
<keyword evidence="1" id="KW-0929">Antimicrobial</keyword>
<sequence length="52" mass="5894">MEKLLKIMSEEELKQVKGGKKKLPSWVKWSNGISGLVGELAEPGSINWKHHH</sequence>
<protein>
    <recommendedName>
        <fullName evidence="6">Bacteriocin-type signal sequence</fullName>
    </recommendedName>
</protein>
<dbReference type="GO" id="GO:0031640">
    <property type="term" value="P:killing of cells of another organism"/>
    <property type="evidence" value="ECO:0007669"/>
    <property type="project" value="UniProtKB-KW"/>
</dbReference>
<evidence type="ECO:0000313" key="5">
    <source>
        <dbReference type="Proteomes" id="UP000009325"/>
    </source>
</evidence>
<keyword evidence="2" id="KW-0044">Antibiotic</keyword>
<dbReference type="EMBL" id="CALZ01000032">
    <property type="protein sequence ID" value="CCK83033.1"/>
    <property type="molecule type" value="Genomic_DNA"/>
</dbReference>
<name>K0NQ61_9LACO</name>
<dbReference type="Proteomes" id="UP000009325">
    <property type="component" value="Unassembled WGS sequence"/>
</dbReference>
<accession>K0NQ61</accession>
<evidence type="ECO:0000256" key="1">
    <source>
        <dbReference type="ARBA" id="ARBA00022529"/>
    </source>
</evidence>
<dbReference type="RefSeq" id="WP_009557578.1">
    <property type="nucleotide sequence ID" value="NZ_CALZ01000032.1"/>
</dbReference>
<evidence type="ECO:0000256" key="3">
    <source>
        <dbReference type="ARBA" id="ARBA00023048"/>
    </source>
</evidence>
<comment type="caution">
    <text evidence="4">The sequence shown here is derived from an EMBL/GenBank/DDBJ whole genome shotgun (WGS) entry which is preliminary data.</text>
</comment>
<proteinExistence type="predicted"/>
<evidence type="ECO:0000313" key="4">
    <source>
        <dbReference type="EMBL" id="CCK83033.1"/>
    </source>
</evidence>
<dbReference type="AlphaFoldDB" id="K0NQ61"/>
<dbReference type="InterPro" id="IPR010133">
    <property type="entry name" value="Bacteriocin_signal_seq"/>
</dbReference>